<reference evidence="2 3" key="1">
    <citation type="submission" date="2024-06" db="EMBL/GenBank/DDBJ databases">
        <authorList>
            <person name="Kraege A."/>
            <person name="Thomma B."/>
        </authorList>
    </citation>
    <scope>NUCLEOTIDE SEQUENCE [LARGE SCALE GENOMIC DNA]</scope>
</reference>
<dbReference type="SUPFAM" id="SSF52833">
    <property type="entry name" value="Thioredoxin-like"/>
    <property type="match status" value="1"/>
</dbReference>
<gene>
    <name evidence="2" type="primary">g11682</name>
    <name evidence="2" type="ORF">VP750_LOCUS10434</name>
</gene>
<feature type="region of interest" description="Disordered" evidence="1">
    <location>
        <begin position="197"/>
        <end position="220"/>
    </location>
</feature>
<accession>A0ABP1GCX5</accession>
<dbReference type="Proteomes" id="UP001497392">
    <property type="component" value="Unassembled WGS sequence"/>
</dbReference>
<dbReference type="InterPro" id="IPR036249">
    <property type="entry name" value="Thioredoxin-like_sf"/>
</dbReference>
<evidence type="ECO:0000313" key="3">
    <source>
        <dbReference type="Proteomes" id="UP001497392"/>
    </source>
</evidence>
<dbReference type="CDD" id="cd02989">
    <property type="entry name" value="Phd_like_TxnDC9"/>
    <property type="match status" value="1"/>
</dbReference>
<protein>
    <submittedName>
        <fullName evidence="2">G11682 protein</fullName>
    </submittedName>
</protein>
<sequence length="241" mass="27590">MEHMDPDKFKSRMHSLAYGQAMAAAARDYQKEMLSESRASAQSQGRGLDVDDLLDDPELERLHAERLAAMQREAEKRVQLQRKGHGELQEVEEGDFLEIVTQTQRVVCHFYHQDFERCKVLDKHLQVLARKHFDTRFIKLSAPDAPFFTVKLNVKVLPCVIMFSTGVAVDRVAGFNDFGAKDDFTTDSVERRLLKSGVVAPPKQNEDDSDNDSMTPMEHLRQKVYRSQLGHDFADEDSDFD</sequence>
<dbReference type="Gene3D" id="3.40.30.10">
    <property type="entry name" value="Glutaredoxin"/>
    <property type="match status" value="1"/>
</dbReference>
<organism evidence="2 3">
    <name type="scientific">Coccomyxa viridis</name>
    <dbReference type="NCBI Taxonomy" id="1274662"/>
    <lineage>
        <taxon>Eukaryota</taxon>
        <taxon>Viridiplantae</taxon>
        <taxon>Chlorophyta</taxon>
        <taxon>core chlorophytes</taxon>
        <taxon>Trebouxiophyceae</taxon>
        <taxon>Trebouxiophyceae incertae sedis</taxon>
        <taxon>Coccomyxaceae</taxon>
        <taxon>Coccomyxa</taxon>
    </lineage>
</organism>
<keyword evidence="3" id="KW-1185">Reference proteome</keyword>
<feature type="region of interest" description="Disordered" evidence="1">
    <location>
        <begin position="29"/>
        <end position="50"/>
    </location>
</feature>
<name>A0ABP1GCX5_9CHLO</name>
<proteinExistence type="predicted"/>
<evidence type="ECO:0000313" key="2">
    <source>
        <dbReference type="EMBL" id="CAL5228528.1"/>
    </source>
</evidence>
<comment type="caution">
    <text evidence="2">The sequence shown here is derived from an EMBL/GenBank/DDBJ whole genome shotgun (WGS) entry which is preliminary data.</text>
</comment>
<evidence type="ECO:0000256" key="1">
    <source>
        <dbReference type="SAM" id="MobiDB-lite"/>
    </source>
</evidence>
<dbReference type="PANTHER" id="PTHR21148">
    <property type="entry name" value="THIOREDOXIN DOMAIN-CONTAINING PROTEIN 9"/>
    <property type="match status" value="1"/>
</dbReference>
<dbReference type="EMBL" id="CAXHTA020000018">
    <property type="protein sequence ID" value="CAL5228528.1"/>
    <property type="molecule type" value="Genomic_DNA"/>
</dbReference>